<evidence type="ECO:0000313" key="8">
    <source>
        <dbReference type="Proteomes" id="UP000230842"/>
    </source>
</evidence>
<keyword evidence="5" id="KW-0472">Membrane</keyword>
<reference evidence="7 8" key="1">
    <citation type="submission" date="2017-11" db="EMBL/GenBank/DDBJ databases">
        <title>Genomic Encyclopedia of Archaeal and Bacterial Type Strains, Phase II (KMG-II): From Individual Species to Whole Genera.</title>
        <authorList>
            <person name="Goeker M."/>
        </authorList>
    </citation>
    <scope>NUCLEOTIDE SEQUENCE [LARGE SCALE GENOMIC DNA]</scope>
    <source>
        <strain evidence="7 8">DSM 27763</strain>
    </source>
</reference>
<evidence type="ECO:0000256" key="3">
    <source>
        <dbReference type="ARBA" id="ARBA00022519"/>
    </source>
</evidence>
<comment type="subcellular location">
    <subcellularLocation>
        <location evidence="1">Cell inner membrane</location>
    </subcellularLocation>
</comment>
<dbReference type="AlphaFoldDB" id="A0A2M9BD81"/>
<evidence type="ECO:0000256" key="1">
    <source>
        <dbReference type="ARBA" id="ARBA00004533"/>
    </source>
</evidence>
<name>A0A2M9BD81_9ACTN</name>
<gene>
    <name evidence="7" type="ORF">CLV56_0088</name>
</gene>
<dbReference type="PANTHER" id="PTHR30606">
    <property type="entry name" value="LIPID A BIOSYNTHESIS LAUROYL ACYLTRANSFERASE"/>
    <property type="match status" value="1"/>
</dbReference>
<dbReference type="Pfam" id="PF03279">
    <property type="entry name" value="Lip_A_acyltrans"/>
    <property type="match status" value="1"/>
</dbReference>
<dbReference type="EMBL" id="PGEZ01000001">
    <property type="protein sequence ID" value="PJJ55889.1"/>
    <property type="molecule type" value="Genomic_DNA"/>
</dbReference>
<dbReference type="OrthoDB" id="9803456at2"/>
<evidence type="ECO:0000256" key="5">
    <source>
        <dbReference type="ARBA" id="ARBA00023136"/>
    </source>
</evidence>
<evidence type="ECO:0000256" key="4">
    <source>
        <dbReference type="ARBA" id="ARBA00022679"/>
    </source>
</evidence>
<dbReference type="NCBIfam" id="NF005919">
    <property type="entry name" value="PRK07920.1"/>
    <property type="match status" value="1"/>
</dbReference>
<sequence length="302" mass="32813">MSPVALGDLAASVRTEVEAAAYRTGWGVANRLPQAMVSSALRTTADTLTRRGGRGIDQLRANLARAAAPDADLDVLTRDAMRSYLRYWGEVFRLPRLAADDIDAAMGVDDIEIAYEAQAAGRGLIAALPHMGNWDLMGAWACLHGLPLMTVAERLRPERLYDEFVAFREELGMQVLPLTGGDPTMPALAEHLRAGGFVCLLADRDLSRSGIEVELLGESARMPVGPALLAQQTGAVLFAATSHDEGERMRMVVHEPVPHRAGPDGLRVMTQDLADTFSAQIRAHPADWHMLQRVFSADRTPL</sequence>
<dbReference type="InterPro" id="IPR004960">
    <property type="entry name" value="LipA_acyltrans"/>
</dbReference>
<dbReference type="GO" id="GO:0016746">
    <property type="term" value="F:acyltransferase activity"/>
    <property type="evidence" value="ECO:0007669"/>
    <property type="project" value="UniProtKB-KW"/>
</dbReference>
<evidence type="ECO:0000256" key="2">
    <source>
        <dbReference type="ARBA" id="ARBA00022475"/>
    </source>
</evidence>
<dbReference type="Proteomes" id="UP000230842">
    <property type="component" value="Unassembled WGS sequence"/>
</dbReference>
<comment type="caution">
    <text evidence="7">The sequence shown here is derived from an EMBL/GenBank/DDBJ whole genome shotgun (WGS) entry which is preliminary data.</text>
</comment>
<keyword evidence="8" id="KW-1185">Reference proteome</keyword>
<dbReference type="PANTHER" id="PTHR30606:SF10">
    <property type="entry name" value="PHOSPHATIDYLINOSITOL MANNOSIDE ACYLTRANSFERASE"/>
    <property type="match status" value="1"/>
</dbReference>
<dbReference type="GO" id="GO:0005886">
    <property type="term" value="C:plasma membrane"/>
    <property type="evidence" value="ECO:0007669"/>
    <property type="project" value="UniProtKB-SubCell"/>
</dbReference>
<accession>A0A2M9BD81</accession>
<evidence type="ECO:0000313" key="7">
    <source>
        <dbReference type="EMBL" id="PJJ55889.1"/>
    </source>
</evidence>
<keyword evidence="6" id="KW-0012">Acyltransferase</keyword>
<keyword evidence="2" id="KW-1003">Cell membrane</keyword>
<keyword evidence="4 7" id="KW-0808">Transferase</keyword>
<dbReference type="CDD" id="cd07984">
    <property type="entry name" value="LPLAT_LABLAT-like"/>
    <property type="match status" value="1"/>
</dbReference>
<proteinExistence type="predicted"/>
<dbReference type="GO" id="GO:0009247">
    <property type="term" value="P:glycolipid biosynthetic process"/>
    <property type="evidence" value="ECO:0007669"/>
    <property type="project" value="UniProtKB-ARBA"/>
</dbReference>
<organism evidence="7 8">
    <name type="scientific">Mumia flava</name>
    <dbReference type="NCBI Taxonomy" id="1348852"/>
    <lineage>
        <taxon>Bacteria</taxon>
        <taxon>Bacillati</taxon>
        <taxon>Actinomycetota</taxon>
        <taxon>Actinomycetes</taxon>
        <taxon>Propionibacteriales</taxon>
        <taxon>Nocardioidaceae</taxon>
        <taxon>Mumia</taxon>
    </lineage>
</organism>
<keyword evidence="3" id="KW-0997">Cell inner membrane</keyword>
<protein>
    <submittedName>
        <fullName evidence="7">KDO2-lipid IV(A) lauroyltransferase</fullName>
    </submittedName>
</protein>
<dbReference type="RefSeq" id="WP_100414217.1">
    <property type="nucleotide sequence ID" value="NZ_PGEZ01000001.1"/>
</dbReference>
<evidence type="ECO:0000256" key="6">
    <source>
        <dbReference type="ARBA" id="ARBA00023315"/>
    </source>
</evidence>